<proteinExistence type="predicted"/>
<evidence type="ECO:0000313" key="1">
    <source>
        <dbReference type="EnsemblMetazoa" id="AATE013802-PA.1"/>
    </source>
</evidence>
<dbReference type="AlphaFoldDB" id="A0A182J998"/>
<reference evidence="1" key="1">
    <citation type="submission" date="2022-08" db="UniProtKB">
        <authorList>
            <consortium name="EnsemblMetazoa"/>
        </authorList>
    </citation>
    <scope>IDENTIFICATION</scope>
    <source>
        <strain evidence="1">EBRO</strain>
    </source>
</reference>
<dbReference type="EnsemblMetazoa" id="AATE013802-RA">
    <property type="protein sequence ID" value="AATE013802-PA.1"/>
    <property type="gene ID" value="AATE013802"/>
</dbReference>
<dbReference type="VEuPathDB" id="VectorBase:AATE013802"/>
<organism evidence="1">
    <name type="scientific">Anopheles atroparvus</name>
    <name type="common">European mosquito</name>
    <dbReference type="NCBI Taxonomy" id="41427"/>
    <lineage>
        <taxon>Eukaryota</taxon>
        <taxon>Metazoa</taxon>
        <taxon>Ecdysozoa</taxon>
        <taxon>Arthropoda</taxon>
        <taxon>Hexapoda</taxon>
        <taxon>Insecta</taxon>
        <taxon>Pterygota</taxon>
        <taxon>Neoptera</taxon>
        <taxon>Endopterygota</taxon>
        <taxon>Diptera</taxon>
        <taxon>Nematocera</taxon>
        <taxon>Culicoidea</taxon>
        <taxon>Culicidae</taxon>
        <taxon>Anophelinae</taxon>
        <taxon>Anopheles</taxon>
    </lineage>
</organism>
<sequence length="121" mass="13116">MEKYSTRYGPDGLVRGLLTTSRLPKILIFSGLTASHVYAFASVFCITLALKSVHATNEILLDPIPKELDEECALLLVVFGPIITEFHLHTKLLLGLRADTGSGTPAHDNEASVVDTGTNYC</sequence>
<dbReference type="EMBL" id="AXCP01007960">
    <property type="status" value="NOT_ANNOTATED_CDS"/>
    <property type="molecule type" value="Genomic_DNA"/>
</dbReference>
<name>A0A182J998_ANOAO</name>
<protein>
    <submittedName>
        <fullName evidence="1">Uncharacterized protein</fullName>
    </submittedName>
</protein>
<accession>A0A182J998</accession>